<proteinExistence type="predicted"/>
<name>A0ACB8HP55_9BRYO</name>
<keyword evidence="2" id="KW-1185">Reference proteome</keyword>
<evidence type="ECO:0000313" key="1">
    <source>
        <dbReference type="EMBL" id="KAH9558029.1"/>
    </source>
</evidence>
<reference evidence="2" key="1">
    <citation type="journal article" date="2022" name="New Phytol.">
        <title>Phylogenomic structure and speciation in an emerging model: the Sphagnum magellanicum complex (Bryophyta).</title>
        <authorList>
            <person name="Shaw A.J."/>
            <person name="Piatkowski B."/>
            <person name="Duffy A.M."/>
            <person name="Aguero B."/>
            <person name="Imwattana K."/>
            <person name="Nieto-Lugilde M."/>
            <person name="Healey A."/>
            <person name="Weston D.J."/>
            <person name="Patel M.N."/>
            <person name="Schmutz J."/>
            <person name="Grimwood J."/>
            <person name="Yavitt J.B."/>
            <person name="Hassel K."/>
            <person name="Stenoien H.K."/>
            <person name="Flatberg K.I."/>
            <person name="Bickford C.P."/>
            <person name="Hicks K.A."/>
        </authorList>
    </citation>
    <scope>NUCLEOTIDE SEQUENCE [LARGE SCALE GENOMIC DNA]</scope>
</reference>
<dbReference type="EMBL" id="CM038913">
    <property type="protein sequence ID" value="KAH9558029.1"/>
    <property type="molecule type" value="Genomic_DNA"/>
</dbReference>
<accession>A0ACB8HP55</accession>
<comment type="caution">
    <text evidence="1">The sequence shown here is derived from an EMBL/GenBank/DDBJ whole genome shotgun (WGS) entry which is preliminary data.</text>
</comment>
<sequence length="1130" mass="124784">MPRRRKTPRQGEDVPQPDAPPPPPAPVAALVAPQAIPQVAPAAAPVAPLQPRPLPPSQQPRPHGPGQQQPPARQGRYEGEGSSRERGTGPGRGRGRGRGQGPQYTGPSISPSSGAGPSSGSQADPYRGQPGPQYVEPASQGYPQSVYAPQSGLDQSAQYAQMMPMRKQQMAHPTQVASSSQAPPVHLAPQQYAAAPPAAVQGSGAAVGFVPGQVLFEQQFGSLQIQPSPPPPARVATVQDPEPPSPQAVAPPVSSKALRFPLRPGKGKLGQRCIVKANHFFAELPDKDLHQYDVAITPEVTSRGVNRAVMEQLVKLYRETALGHRLPAYDGRKSLYTAGPLPFPSKEFQISLLEEDDGSSTQRRERSFKVVIKFAARADLHHLGQFLAGRQADAPQEALQVLDIVLRELPTHRYSPVGRSFYSPNLGTRQSLGDGLESWRGFYQSIRPTQMGLSLNIDMSSTAFIEPKTVMEFIRDLLNRDLSRGLSDADRIKIKRALRGVKVEVTHRGSMRRKYRVSGLTNQATNELVFPVDEKGTMKSVTDYFRETYGYIIRHPFLPCLQVGNQQRPNYLPMEVCKIVEGQRYSKRLNERQITALLKVTCQRPYEREKDILQTVNHNAYHQDPYAQEFGIRISAQLAQVEARILPAPRLKYHDTGREKECLPQVGQWNMMNKKMVNGGVVNHWACLNFSRSVQENVAAAFCSELALMCQTSGMAFQREPIVPVQSVRPEHSERALSHLCEEVKKRTKDKGLDLLVAILPDVNGSLYGDLKKHCETVLGVVSQCCLTKHVYKMSKQYLANVALKINVKVGGRNTVLVDALTRRIPLVSDIPTIIFGADVTHPHPGEDSSPSIAAVVASQDWPEVTKYAGLVCAQAHRQELIQDLYKSWVDPQRGHCTGGMIKELLISFRKATGQKPLRIIFYRDGVSEGQFYQVLLYELDAIRKACASLEPDYQPPVTFVVVQKRHHTRLFASNHNDNRTVDRSGNILPGTVVDSKICHPTEFDFYLCSHAGIQGTSRPAHYHVLWDENKFSADSLQSLTNNLCYTYARCTRSVSIVPPAYYAHLAAFRARFYMEPEASDSGSLTSGLGPAGRSAGTSMSTRTNRVAVGGSVRPLPALKENVKKVMFYC</sequence>
<protein>
    <submittedName>
        <fullName evidence="1">Uncharacterized protein</fullName>
    </submittedName>
</protein>
<evidence type="ECO:0000313" key="2">
    <source>
        <dbReference type="Proteomes" id="UP000828922"/>
    </source>
</evidence>
<organism evidence="1 2">
    <name type="scientific">Sphagnum magellanicum</name>
    <dbReference type="NCBI Taxonomy" id="128215"/>
    <lineage>
        <taxon>Eukaryota</taxon>
        <taxon>Viridiplantae</taxon>
        <taxon>Streptophyta</taxon>
        <taxon>Embryophyta</taxon>
        <taxon>Bryophyta</taxon>
        <taxon>Sphagnophytina</taxon>
        <taxon>Sphagnopsida</taxon>
        <taxon>Sphagnales</taxon>
        <taxon>Sphagnaceae</taxon>
        <taxon>Sphagnum</taxon>
    </lineage>
</organism>
<gene>
    <name evidence="1" type="ORF">CY35_07G115700</name>
</gene>
<dbReference type="Proteomes" id="UP000828922">
    <property type="component" value="Linkage Group LG07"/>
</dbReference>